<sequence>MSPKLILYTFGGSVWASDMFNSSPHLAVLELNYGDAVELETEGENFKPEFLAKFSPFYSNSNGTLPTLETPGKTLADTTEVIEYLIENAPSKVKSGNAAFIKEIHDDKYDPNCKLLLARDDKELSAKANGFPAQFIVGRQRALQATAAFRTSTWAVPEDVKNGFFKQSQSVFENVLTYLYTILPKKLPDSGFLGGEVPGEDDFHLGAWLTRIALTCGAQSADDGLEKIAASFGKPLSPKVEAPGVLEGLERPIELEGGLQWGLH</sequence>
<feature type="domain" description="GST N-terminal" evidence="1">
    <location>
        <begin position="30"/>
        <end position="91"/>
    </location>
</feature>
<protein>
    <recommendedName>
        <fullName evidence="1">GST N-terminal domain-containing protein</fullName>
    </recommendedName>
</protein>
<evidence type="ECO:0000313" key="2">
    <source>
        <dbReference type="EMBL" id="TRM65815.1"/>
    </source>
</evidence>
<dbReference type="InterPro" id="IPR036249">
    <property type="entry name" value="Thioredoxin-like_sf"/>
</dbReference>
<dbReference type="EMBL" id="VDMD01000004">
    <property type="protein sequence ID" value="TRM65815.1"/>
    <property type="molecule type" value="Genomic_DNA"/>
</dbReference>
<dbReference type="InterPro" id="IPR004045">
    <property type="entry name" value="Glutathione_S-Trfase_N"/>
</dbReference>
<organism evidence="2 3">
    <name type="scientific">Schizophyllum amplum</name>
    <dbReference type="NCBI Taxonomy" id="97359"/>
    <lineage>
        <taxon>Eukaryota</taxon>
        <taxon>Fungi</taxon>
        <taxon>Dikarya</taxon>
        <taxon>Basidiomycota</taxon>
        <taxon>Agaricomycotina</taxon>
        <taxon>Agaricomycetes</taxon>
        <taxon>Agaricomycetidae</taxon>
        <taxon>Agaricales</taxon>
        <taxon>Schizophyllaceae</taxon>
        <taxon>Schizophyllum</taxon>
    </lineage>
</organism>
<reference evidence="2 3" key="1">
    <citation type="journal article" date="2019" name="New Phytol.">
        <title>Comparative genomics reveals unique wood-decay strategies and fruiting body development in the Schizophyllaceae.</title>
        <authorList>
            <person name="Almasi E."/>
            <person name="Sahu N."/>
            <person name="Krizsan K."/>
            <person name="Balint B."/>
            <person name="Kovacs G.M."/>
            <person name="Kiss B."/>
            <person name="Cseklye J."/>
            <person name="Drula E."/>
            <person name="Henrissat B."/>
            <person name="Nagy I."/>
            <person name="Chovatia M."/>
            <person name="Adam C."/>
            <person name="LaButti K."/>
            <person name="Lipzen A."/>
            <person name="Riley R."/>
            <person name="Grigoriev I.V."/>
            <person name="Nagy L.G."/>
        </authorList>
    </citation>
    <scope>NUCLEOTIDE SEQUENCE [LARGE SCALE GENOMIC DNA]</scope>
    <source>
        <strain evidence="2 3">NL-1724</strain>
    </source>
</reference>
<evidence type="ECO:0000259" key="1">
    <source>
        <dbReference type="Pfam" id="PF13417"/>
    </source>
</evidence>
<dbReference type="Pfam" id="PF13417">
    <property type="entry name" value="GST_N_3"/>
    <property type="match status" value="1"/>
</dbReference>
<accession>A0A550CLX7</accession>
<name>A0A550CLX7_9AGAR</name>
<dbReference type="AlphaFoldDB" id="A0A550CLX7"/>
<proteinExistence type="predicted"/>
<dbReference type="SUPFAM" id="SSF52833">
    <property type="entry name" value="Thioredoxin-like"/>
    <property type="match status" value="1"/>
</dbReference>
<keyword evidence="3" id="KW-1185">Reference proteome</keyword>
<dbReference type="STRING" id="97359.A0A550CLX7"/>
<dbReference type="OrthoDB" id="412788at2759"/>
<dbReference type="Proteomes" id="UP000320762">
    <property type="component" value="Unassembled WGS sequence"/>
</dbReference>
<dbReference type="Gene3D" id="3.40.30.10">
    <property type="entry name" value="Glutaredoxin"/>
    <property type="match status" value="1"/>
</dbReference>
<evidence type="ECO:0000313" key="3">
    <source>
        <dbReference type="Proteomes" id="UP000320762"/>
    </source>
</evidence>
<comment type="caution">
    <text evidence="2">The sequence shown here is derived from an EMBL/GenBank/DDBJ whole genome shotgun (WGS) entry which is preliminary data.</text>
</comment>
<gene>
    <name evidence="2" type="ORF">BD626DRAFT_566468</name>
</gene>